<gene>
    <name evidence="3" type="ORF">GCM10009836_10220</name>
</gene>
<name>A0ABN2MPX9_9PSEU</name>
<evidence type="ECO:0000256" key="2">
    <source>
        <dbReference type="SAM" id="Phobius"/>
    </source>
</evidence>
<accession>A0ABN2MPX9</accession>
<protein>
    <submittedName>
        <fullName evidence="3">Uncharacterized protein</fullName>
    </submittedName>
</protein>
<feature type="region of interest" description="Disordered" evidence="1">
    <location>
        <begin position="1"/>
        <end position="80"/>
    </location>
</feature>
<keyword evidence="2" id="KW-0472">Membrane</keyword>
<proteinExistence type="predicted"/>
<keyword evidence="2" id="KW-0812">Transmembrane</keyword>
<organism evidence="3 4">
    <name type="scientific">Pseudonocardia ailaonensis</name>
    <dbReference type="NCBI Taxonomy" id="367279"/>
    <lineage>
        <taxon>Bacteria</taxon>
        <taxon>Bacillati</taxon>
        <taxon>Actinomycetota</taxon>
        <taxon>Actinomycetes</taxon>
        <taxon>Pseudonocardiales</taxon>
        <taxon>Pseudonocardiaceae</taxon>
        <taxon>Pseudonocardia</taxon>
    </lineage>
</organism>
<keyword evidence="4" id="KW-1185">Reference proteome</keyword>
<evidence type="ECO:0000313" key="4">
    <source>
        <dbReference type="Proteomes" id="UP001500449"/>
    </source>
</evidence>
<feature type="compositionally biased region" description="Low complexity" evidence="1">
    <location>
        <begin position="27"/>
        <end position="43"/>
    </location>
</feature>
<dbReference type="Proteomes" id="UP001500449">
    <property type="component" value="Unassembled WGS sequence"/>
</dbReference>
<keyword evidence="2" id="KW-1133">Transmembrane helix</keyword>
<evidence type="ECO:0000256" key="1">
    <source>
        <dbReference type="SAM" id="MobiDB-lite"/>
    </source>
</evidence>
<comment type="caution">
    <text evidence="3">The sequence shown here is derived from an EMBL/GenBank/DDBJ whole genome shotgun (WGS) entry which is preliminary data.</text>
</comment>
<dbReference type="EMBL" id="BAAAQK010000003">
    <property type="protein sequence ID" value="GAA1834039.1"/>
    <property type="molecule type" value="Genomic_DNA"/>
</dbReference>
<feature type="transmembrane region" description="Helical" evidence="2">
    <location>
        <begin position="90"/>
        <end position="111"/>
    </location>
</feature>
<sequence>MSASGGYRLDRAERTDRPVPYQRHAAPDGPVTAAAATAPTTVGEQAARAGWTPAPRPSPAHTPPRGQQIPRAARAARTGDGRALTVLRTVTYVLVSLASLLFILLVVYGGIEFYRLSTEFPRLLTPGT</sequence>
<feature type="compositionally biased region" description="Basic and acidic residues" evidence="1">
    <location>
        <begin position="8"/>
        <end position="17"/>
    </location>
</feature>
<evidence type="ECO:0000313" key="3">
    <source>
        <dbReference type="EMBL" id="GAA1834039.1"/>
    </source>
</evidence>
<reference evidence="3 4" key="1">
    <citation type="journal article" date="2019" name="Int. J. Syst. Evol. Microbiol.">
        <title>The Global Catalogue of Microorganisms (GCM) 10K type strain sequencing project: providing services to taxonomists for standard genome sequencing and annotation.</title>
        <authorList>
            <consortium name="The Broad Institute Genomics Platform"/>
            <consortium name="The Broad Institute Genome Sequencing Center for Infectious Disease"/>
            <person name="Wu L."/>
            <person name="Ma J."/>
        </authorList>
    </citation>
    <scope>NUCLEOTIDE SEQUENCE [LARGE SCALE GENOMIC DNA]</scope>
    <source>
        <strain evidence="3 4">JCM 16009</strain>
    </source>
</reference>